<dbReference type="InterPro" id="IPR011303">
    <property type="entry name" value="RnfD_bac"/>
</dbReference>
<comment type="cofactor">
    <cofactor evidence="10">
        <name>FMN</name>
        <dbReference type="ChEBI" id="CHEBI:58210"/>
    </cofactor>
</comment>
<keyword evidence="8 10" id="KW-1133">Transmembrane helix</keyword>
<feature type="transmembrane region" description="Helical" evidence="10">
    <location>
        <begin position="81"/>
        <end position="110"/>
    </location>
</feature>
<comment type="subunit">
    <text evidence="10">The complex is composed of six subunits: RnfA, RnfB, RnfC, RnfD, RnfE and RnfG.</text>
</comment>
<evidence type="ECO:0000256" key="5">
    <source>
        <dbReference type="ARBA" id="ARBA00022692"/>
    </source>
</evidence>
<evidence type="ECO:0000256" key="4">
    <source>
        <dbReference type="ARBA" id="ARBA00022643"/>
    </source>
</evidence>
<dbReference type="GO" id="GO:0022900">
    <property type="term" value="P:electron transport chain"/>
    <property type="evidence" value="ECO:0007669"/>
    <property type="project" value="UniProtKB-UniRule"/>
</dbReference>
<feature type="modified residue" description="FMN phosphoryl threonine" evidence="10">
    <location>
        <position position="155"/>
    </location>
</feature>
<evidence type="ECO:0000256" key="6">
    <source>
        <dbReference type="ARBA" id="ARBA00022967"/>
    </source>
</evidence>
<evidence type="ECO:0000313" key="11">
    <source>
        <dbReference type="EMBL" id="RQD72835.1"/>
    </source>
</evidence>
<evidence type="ECO:0000256" key="10">
    <source>
        <dbReference type="HAMAP-Rule" id="MF_00462"/>
    </source>
</evidence>
<name>A0A424Y987_9FIRM</name>
<comment type="caution">
    <text evidence="11">The sequence shown here is derived from an EMBL/GenBank/DDBJ whole genome shotgun (WGS) entry which is preliminary data.</text>
</comment>
<keyword evidence="6 10" id="KW-1278">Translocase</keyword>
<evidence type="ECO:0000313" key="12">
    <source>
        <dbReference type="Proteomes" id="UP000285138"/>
    </source>
</evidence>
<gene>
    <name evidence="10" type="primary">rnfD</name>
    <name evidence="11" type="ORF">D5R97_10255</name>
</gene>
<evidence type="ECO:0000256" key="1">
    <source>
        <dbReference type="ARBA" id="ARBA00022448"/>
    </source>
</evidence>
<comment type="subcellular location">
    <subcellularLocation>
        <location evidence="10">Cell membrane</location>
        <topology evidence="10">Multi-pass membrane protein</topology>
    </subcellularLocation>
</comment>
<dbReference type="Proteomes" id="UP000285138">
    <property type="component" value="Unassembled WGS sequence"/>
</dbReference>
<protein>
    <recommendedName>
        <fullName evidence="10">Ion-translocating oxidoreductase complex subunit D</fullName>
        <ecNumber evidence="10">7.-.-.-</ecNumber>
    </recommendedName>
    <alternativeName>
        <fullName evidence="10">Rnf electron transport complex subunit D</fullName>
    </alternativeName>
</protein>
<dbReference type="GO" id="GO:0055085">
    <property type="term" value="P:transmembrane transport"/>
    <property type="evidence" value="ECO:0007669"/>
    <property type="project" value="InterPro"/>
</dbReference>
<keyword evidence="2 10" id="KW-0597">Phosphoprotein</keyword>
<keyword evidence="3 10" id="KW-0285">Flavoprotein</keyword>
<evidence type="ECO:0000256" key="8">
    <source>
        <dbReference type="ARBA" id="ARBA00022989"/>
    </source>
</evidence>
<dbReference type="GO" id="GO:0005886">
    <property type="term" value="C:plasma membrane"/>
    <property type="evidence" value="ECO:0007669"/>
    <property type="project" value="UniProtKB-SubCell"/>
</dbReference>
<dbReference type="EMBL" id="QZAA01000292">
    <property type="protein sequence ID" value="RQD72835.1"/>
    <property type="molecule type" value="Genomic_DNA"/>
</dbReference>
<sequence>MENLAVERKFVISSSPHVRSPETVQKIMIDVLISLVPAVIAAAVFFREEAIIPIIICLVAAMGTEFVLVRKGGFFSDGSAAVTGLLLALTLPPGVAWWICVIGSATAIIMGKYIFGGLGSNTFNPALLGRAILLASWGGRMTEWVSPIDMRSTATPLADPGYGTPLMDLFTGNVAGCLGETSAIALLIGGAYLMYKKHINWRIPGTYIVSTFIIGTLLSPIGPQFDVTSGLFHVLAGGLLLGAIFMATDMVTSPVTTKGQLIFGAGCGILTVLIRIYGMYPEGVTFAILIMNALTPLIDGATKPRIYGEVSK</sequence>
<accession>A0A424Y987</accession>
<feature type="transmembrane region" description="Helical" evidence="10">
    <location>
        <begin position="231"/>
        <end position="248"/>
    </location>
</feature>
<dbReference type="InterPro" id="IPR004338">
    <property type="entry name" value="NqrB/RnfD"/>
</dbReference>
<evidence type="ECO:0000256" key="3">
    <source>
        <dbReference type="ARBA" id="ARBA00022630"/>
    </source>
</evidence>
<feature type="transmembrane region" description="Helical" evidence="10">
    <location>
        <begin position="51"/>
        <end position="69"/>
    </location>
</feature>
<comment type="similarity">
    <text evidence="10">Belongs to the NqrB/RnfD family.</text>
</comment>
<feature type="transmembrane region" description="Helical" evidence="10">
    <location>
        <begin position="27"/>
        <end position="45"/>
    </location>
</feature>
<organism evidence="11 12">
    <name type="scientific">Candidatus Syntrophonatronum acetioxidans</name>
    <dbReference type="NCBI Taxonomy" id="1795816"/>
    <lineage>
        <taxon>Bacteria</taxon>
        <taxon>Bacillati</taxon>
        <taxon>Bacillota</taxon>
        <taxon>Clostridia</taxon>
        <taxon>Eubacteriales</taxon>
        <taxon>Syntrophomonadaceae</taxon>
        <taxon>Candidatus Syntrophonatronum</taxon>
    </lineage>
</organism>
<reference evidence="11 12" key="1">
    <citation type="submission" date="2018-08" db="EMBL/GenBank/DDBJ databases">
        <title>The metabolism and importance of syntrophic acetate oxidation coupled to methane or sulfide production in haloalkaline environments.</title>
        <authorList>
            <person name="Timmers P.H.A."/>
            <person name="Vavourakis C.D."/>
            <person name="Sorokin D.Y."/>
            <person name="Sinninghe Damste J.S."/>
            <person name="Muyzer G."/>
            <person name="Stams A.J.M."/>
            <person name="Plugge C.M."/>
        </authorList>
    </citation>
    <scope>NUCLEOTIDE SEQUENCE [LARGE SCALE GENOMIC DNA]</scope>
    <source>
        <strain evidence="11">MSAO_Bac1</strain>
    </source>
</reference>
<dbReference type="HAMAP" id="MF_00462">
    <property type="entry name" value="RsxD_RnfD"/>
    <property type="match status" value="1"/>
</dbReference>
<proteinExistence type="inferred from homology"/>
<feature type="transmembrane region" description="Helical" evidence="10">
    <location>
        <begin position="260"/>
        <end position="278"/>
    </location>
</feature>
<feature type="transmembrane region" description="Helical" evidence="10">
    <location>
        <begin position="170"/>
        <end position="195"/>
    </location>
</feature>
<keyword evidence="10" id="KW-1003">Cell membrane</keyword>
<comment type="function">
    <text evidence="10">Part of a membrane-bound complex that couples electron transfer with translocation of ions across the membrane.</text>
</comment>
<evidence type="ECO:0000256" key="7">
    <source>
        <dbReference type="ARBA" id="ARBA00022982"/>
    </source>
</evidence>
<dbReference type="PANTHER" id="PTHR30578:SF0">
    <property type="entry name" value="ION-TRANSLOCATING OXIDOREDUCTASE COMPLEX SUBUNIT D"/>
    <property type="match status" value="1"/>
</dbReference>
<dbReference type="Pfam" id="PF03116">
    <property type="entry name" value="NQR2_RnfD_RnfE"/>
    <property type="match status" value="1"/>
</dbReference>
<keyword evidence="9 10" id="KW-0472">Membrane</keyword>
<dbReference type="AlphaFoldDB" id="A0A424Y987"/>
<feature type="transmembrane region" description="Helical" evidence="10">
    <location>
        <begin position="207"/>
        <end position="225"/>
    </location>
</feature>
<evidence type="ECO:0000256" key="2">
    <source>
        <dbReference type="ARBA" id="ARBA00022553"/>
    </source>
</evidence>
<keyword evidence="1 10" id="KW-0813">Transport</keyword>
<keyword evidence="7 10" id="KW-0249">Electron transport</keyword>
<evidence type="ECO:0000256" key="9">
    <source>
        <dbReference type="ARBA" id="ARBA00023136"/>
    </source>
</evidence>
<keyword evidence="5 10" id="KW-0812">Transmembrane</keyword>
<dbReference type="EC" id="7.-.-.-" evidence="10"/>
<dbReference type="PANTHER" id="PTHR30578">
    <property type="entry name" value="ELECTRON TRANSPORT COMPLEX PROTEIN RNFD"/>
    <property type="match status" value="1"/>
</dbReference>
<keyword evidence="4 10" id="KW-0288">FMN</keyword>
<dbReference type="NCBIfam" id="TIGR01946">
    <property type="entry name" value="rnfD"/>
    <property type="match status" value="1"/>
</dbReference>